<keyword evidence="2" id="KW-1185">Reference proteome</keyword>
<dbReference type="InterPro" id="IPR043136">
    <property type="entry name" value="B30.2/SPRY_sf"/>
</dbReference>
<gene>
    <name evidence="1" type="ORF">DEH80_08105</name>
</gene>
<dbReference type="Proteomes" id="UP000251800">
    <property type="component" value="Unassembled WGS sequence"/>
</dbReference>
<evidence type="ECO:0000313" key="2">
    <source>
        <dbReference type="Proteomes" id="UP000251800"/>
    </source>
</evidence>
<sequence length="220" mass="22428">MSIALTLLPLVGAGEAPEPPPDPPAEVTWDAAVSSASLTIYDGGYSVQATGGSWYSATTETDPSTDKFYCECVVNDSAHSGGSDSALTIGYAPPSTDLTSGSTFLGNATDTGAYIAGDTVREQGESDTSFGVTFSSGDIVGMAIDRTTGEGWIAVNGTWVNSGDPAAGTGPVFVVVPASARVAISARVRNSNTGDVTLRTKNSEFSYSVPSGFKGYAEPV</sequence>
<accession>A0A363ULC4</accession>
<reference evidence="1 2" key="1">
    <citation type="submission" date="2018-05" db="EMBL/GenBank/DDBJ databases">
        <title>Abyssibacter profundi OUC007T gen. nov., sp. nov, a marine bacterium isolated from seawater of the Mariana Trench.</title>
        <authorList>
            <person name="Zhou S."/>
        </authorList>
    </citation>
    <scope>NUCLEOTIDE SEQUENCE [LARGE SCALE GENOMIC DNA]</scope>
    <source>
        <strain evidence="1 2">OUC007</strain>
    </source>
</reference>
<dbReference type="RefSeq" id="WP_109719997.1">
    <property type="nucleotide sequence ID" value="NZ_QEQK01000006.1"/>
</dbReference>
<name>A0A363ULC4_9GAMM</name>
<evidence type="ECO:0000313" key="1">
    <source>
        <dbReference type="EMBL" id="PWN56226.1"/>
    </source>
</evidence>
<organism evidence="1 2">
    <name type="scientific">Abyssibacter profundi</name>
    <dbReference type="NCBI Taxonomy" id="2182787"/>
    <lineage>
        <taxon>Bacteria</taxon>
        <taxon>Pseudomonadati</taxon>
        <taxon>Pseudomonadota</taxon>
        <taxon>Gammaproteobacteria</taxon>
        <taxon>Chromatiales</taxon>
        <taxon>Oceanococcaceae</taxon>
        <taxon>Abyssibacter</taxon>
    </lineage>
</organism>
<comment type="caution">
    <text evidence="1">The sequence shown here is derived from an EMBL/GenBank/DDBJ whole genome shotgun (WGS) entry which is preliminary data.</text>
</comment>
<protein>
    <submittedName>
        <fullName evidence="1">Uncharacterized protein</fullName>
    </submittedName>
</protein>
<dbReference type="EMBL" id="QEQK01000006">
    <property type="protein sequence ID" value="PWN56226.1"/>
    <property type="molecule type" value="Genomic_DNA"/>
</dbReference>
<dbReference type="AlphaFoldDB" id="A0A363ULC4"/>
<dbReference type="Gene3D" id="2.60.120.920">
    <property type="match status" value="1"/>
</dbReference>
<proteinExistence type="predicted"/>